<keyword evidence="1" id="KW-0378">Hydrolase</keyword>
<organism evidence="1 2">
    <name type="scientific">Candidatus Stercoripulliclostridium pullicola</name>
    <dbReference type="NCBI Taxonomy" id="2840953"/>
    <lineage>
        <taxon>Bacteria</taxon>
        <taxon>Bacillati</taxon>
        <taxon>Bacillota</taxon>
        <taxon>Clostridia</taxon>
        <taxon>Eubacteriales</taxon>
        <taxon>Candidatus Stercoripulliclostridium</taxon>
    </lineage>
</organism>
<proteinExistence type="predicted"/>
<sequence length="328" mass="36933">MSLLDLTFKELEEAKFELYAGNPVIRSGFFDPVIADPSVVTPDESHDGKWYLLAHSLAGVRVFVSDDGISFGKGKRAIPRAMRADVKKIDCVYHIFYERLKPLLTRAKGLFGGKWESDIYAVTSKDLKHFSKPVPVLTVDKPYERTDRNGHSLSNPFLLKEGGKYRLYYSAGLTFIDDCGFSEPAYICLAESDEPLRGYVKYPSPIIYPDERSRFFNLCCGCLKVYKLKDCYAGVQNGIYREDGKSKSAIQLLYSADGVNFEFARTLLEPCVCAGSDWMAQFVYASHLVKTGDKLRLYFNARNKAYMLSGREHIGFAEAELGTRGKDA</sequence>
<dbReference type="AlphaFoldDB" id="A0A940ICN2"/>
<evidence type="ECO:0000313" key="1">
    <source>
        <dbReference type="EMBL" id="MBO8423656.1"/>
    </source>
</evidence>
<dbReference type="EMBL" id="JADINF010000033">
    <property type="protein sequence ID" value="MBO8423656.1"/>
    <property type="molecule type" value="Genomic_DNA"/>
</dbReference>
<reference evidence="1" key="1">
    <citation type="submission" date="2020-10" db="EMBL/GenBank/DDBJ databases">
        <authorList>
            <person name="Gilroy R."/>
        </authorList>
    </citation>
    <scope>NUCLEOTIDE SEQUENCE</scope>
    <source>
        <strain evidence="1">517</strain>
    </source>
</reference>
<comment type="caution">
    <text evidence="1">The sequence shown here is derived from an EMBL/GenBank/DDBJ whole genome shotgun (WGS) entry which is preliminary data.</text>
</comment>
<evidence type="ECO:0000313" key="2">
    <source>
        <dbReference type="Proteomes" id="UP000727857"/>
    </source>
</evidence>
<dbReference type="GO" id="GO:0016787">
    <property type="term" value="F:hydrolase activity"/>
    <property type="evidence" value="ECO:0007669"/>
    <property type="project" value="UniProtKB-KW"/>
</dbReference>
<protein>
    <submittedName>
        <fullName evidence="1">Glycosyl hydrolase family 43</fullName>
    </submittedName>
</protein>
<gene>
    <name evidence="1" type="ORF">IAB16_01340</name>
</gene>
<reference evidence="1" key="2">
    <citation type="journal article" date="2021" name="PeerJ">
        <title>Extensive microbial diversity within the chicken gut microbiome revealed by metagenomics and culture.</title>
        <authorList>
            <person name="Gilroy R."/>
            <person name="Ravi A."/>
            <person name="Getino M."/>
            <person name="Pursley I."/>
            <person name="Horton D.L."/>
            <person name="Alikhan N.F."/>
            <person name="Baker D."/>
            <person name="Gharbi K."/>
            <person name="Hall N."/>
            <person name="Watson M."/>
            <person name="Adriaenssens E.M."/>
            <person name="Foster-Nyarko E."/>
            <person name="Jarju S."/>
            <person name="Secka A."/>
            <person name="Antonio M."/>
            <person name="Oren A."/>
            <person name="Chaudhuri R.R."/>
            <person name="La Ragione R."/>
            <person name="Hildebrand F."/>
            <person name="Pallen M.J."/>
        </authorList>
    </citation>
    <scope>NUCLEOTIDE SEQUENCE</scope>
    <source>
        <strain evidence="1">517</strain>
    </source>
</reference>
<accession>A0A940ICN2</accession>
<name>A0A940ICN2_9FIRM</name>
<dbReference type="SUPFAM" id="SSF75005">
    <property type="entry name" value="Arabinanase/levansucrase/invertase"/>
    <property type="match status" value="1"/>
</dbReference>
<dbReference type="Proteomes" id="UP000727857">
    <property type="component" value="Unassembled WGS sequence"/>
</dbReference>
<dbReference type="Gene3D" id="2.115.10.20">
    <property type="entry name" value="Glycosyl hydrolase domain, family 43"/>
    <property type="match status" value="2"/>
</dbReference>
<dbReference type="InterPro" id="IPR023296">
    <property type="entry name" value="Glyco_hydro_beta-prop_sf"/>
</dbReference>